<dbReference type="OrthoDB" id="9790818at2"/>
<gene>
    <name evidence="3" type="ORF">FNH21_02485</name>
</gene>
<dbReference type="InterPro" id="IPR036291">
    <property type="entry name" value="NAD(P)-bd_dom_sf"/>
</dbReference>
<keyword evidence="4" id="KW-1185">Reference proteome</keyword>
<evidence type="ECO:0000313" key="4">
    <source>
        <dbReference type="Proteomes" id="UP000326464"/>
    </source>
</evidence>
<dbReference type="InterPro" id="IPR052733">
    <property type="entry name" value="Chloroplast_QOR"/>
</dbReference>
<dbReference type="SUPFAM" id="SSF51735">
    <property type="entry name" value="NAD(P)-binding Rossmann-fold domains"/>
    <property type="match status" value="1"/>
</dbReference>
<dbReference type="PANTHER" id="PTHR44013:SF1">
    <property type="entry name" value="ZINC-TYPE ALCOHOL DEHYDROGENASE-LIKE PROTEIN C16A3.02C"/>
    <property type="match status" value="1"/>
</dbReference>
<dbReference type="EMBL" id="VJXX01000001">
    <property type="protein sequence ID" value="MPY09598.1"/>
    <property type="molecule type" value="Genomic_DNA"/>
</dbReference>
<feature type="compositionally biased region" description="Basic residues" evidence="1">
    <location>
        <begin position="1"/>
        <end position="18"/>
    </location>
</feature>
<dbReference type="CDD" id="cd08267">
    <property type="entry name" value="MDR1"/>
    <property type="match status" value="1"/>
</dbReference>
<dbReference type="Proteomes" id="UP000326464">
    <property type="component" value="Unassembled WGS sequence"/>
</dbReference>
<organism evidence="3 4">
    <name type="scientific">Arthrobacter bussei</name>
    <dbReference type="NCBI Taxonomy" id="2594179"/>
    <lineage>
        <taxon>Bacteria</taxon>
        <taxon>Bacillati</taxon>
        <taxon>Actinomycetota</taxon>
        <taxon>Actinomycetes</taxon>
        <taxon>Micrococcales</taxon>
        <taxon>Micrococcaceae</taxon>
        <taxon>Arthrobacter</taxon>
    </lineage>
</organism>
<dbReference type="InterPro" id="IPR020843">
    <property type="entry name" value="ER"/>
</dbReference>
<protein>
    <submittedName>
        <fullName evidence="3">NAD(P)-dependent alcohol dehydrogenase</fullName>
    </submittedName>
</protein>
<dbReference type="AlphaFoldDB" id="A0A7X1NMV5"/>
<feature type="compositionally biased region" description="Low complexity" evidence="1">
    <location>
        <begin position="19"/>
        <end position="29"/>
    </location>
</feature>
<dbReference type="InterPro" id="IPR011032">
    <property type="entry name" value="GroES-like_sf"/>
</dbReference>
<dbReference type="SUPFAM" id="SSF50129">
    <property type="entry name" value="GroES-like"/>
    <property type="match status" value="1"/>
</dbReference>
<feature type="region of interest" description="Disordered" evidence="1">
    <location>
        <begin position="1"/>
        <end position="31"/>
    </location>
</feature>
<evidence type="ECO:0000259" key="2">
    <source>
        <dbReference type="SMART" id="SM00829"/>
    </source>
</evidence>
<evidence type="ECO:0000313" key="3">
    <source>
        <dbReference type="EMBL" id="MPY09598.1"/>
    </source>
</evidence>
<name>A0A7X1NMV5_9MICC</name>
<reference evidence="4" key="1">
    <citation type="submission" date="2019-07" db="EMBL/GenBank/DDBJ databases">
        <title>Arthrobacter KR32 sp. nov., isolated from mountain cheese made of cows milk.</title>
        <authorList>
            <person name="Flegler A."/>
        </authorList>
    </citation>
    <scope>NUCLEOTIDE SEQUENCE [LARGE SCALE GENOMIC DNA]</scope>
    <source>
        <strain evidence="4">KR32</strain>
    </source>
</reference>
<accession>A0A7X1NMV5</accession>
<evidence type="ECO:0000256" key="1">
    <source>
        <dbReference type="SAM" id="MobiDB-lite"/>
    </source>
</evidence>
<proteinExistence type="predicted"/>
<dbReference type="InterPro" id="IPR013154">
    <property type="entry name" value="ADH-like_N"/>
</dbReference>
<dbReference type="SMART" id="SM00829">
    <property type="entry name" value="PKS_ER"/>
    <property type="match status" value="1"/>
</dbReference>
<dbReference type="PANTHER" id="PTHR44013">
    <property type="entry name" value="ZINC-TYPE ALCOHOL DEHYDROGENASE-LIKE PROTEIN C16A3.02C"/>
    <property type="match status" value="1"/>
</dbReference>
<dbReference type="Gene3D" id="3.90.180.10">
    <property type="entry name" value="Medium-chain alcohol dehydrogenases, catalytic domain"/>
    <property type="match status" value="1"/>
</dbReference>
<dbReference type="Pfam" id="PF08240">
    <property type="entry name" value="ADH_N"/>
    <property type="match status" value="1"/>
</dbReference>
<comment type="caution">
    <text evidence="3">The sequence shown here is derived from an EMBL/GenBank/DDBJ whole genome shotgun (WGS) entry which is preliminary data.</text>
</comment>
<feature type="domain" description="Enoyl reductase (ER)" evidence="2">
    <location>
        <begin position="45"/>
        <end position="248"/>
    </location>
</feature>
<dbReference type="GO" id="GO:0016491">
    <property type="term" value="F:oxidoreductase activity"/>
    <property type="evidence" value="ECO:0007669"/>
    <property type="project" value="InterPro"/>
</dbReference>
<sequence length="248" mass="25976">MDRGRRPPLRRPVRRRGGRTPAAALPRSAGRTRRAVRAAGFRRYGGPDELALLEFPPPVPGRGEVLVRVVAASVNPADTHLRAGHLRRVLRLGLPFVPGCDGAGTVVAVGPAVDGLAEGDDVVVMASPRQSGLYAELAVLPAAQCGIAPTRGGLIAAAGLPVTGITALQALRDRARATAGQRVLVYGASGGVGTMAVQIAVALGCEVTAVAHRRSEEGHVAGKLVLLIAEHRRGADRRRPSRRVDWTR</sequence>
<dbReference type="Gene3D" id="3.40.50.720">
    <property type="entry name" value="NAD(P)-binding Rossmann-like Domain"/>
    <property type="match status" value="1"/>
</dbReference>